<dbReference type="PANTHER" id="PTHR47926">
    <property type="entry name" value="PENTATRICOPEPTIDE REPEAT-CONTAINING PROTEIN"/>
    <property type="match status" value="1"/>
</dbReference>
<dbReference type="InterPro" id="IPR002885">
    <property type="entry name" value="PPR_rpt"/>
</dbReference>
<dbReference type="EMBL" id="OU503057">
    <property type="protein sequence ID" value="CAI9786019.1"/>
    <property type="molecule type" value="Genomic_DNA"/>
</dbReference>
<name>A0AAD2AE72_9LAMI</name>
<dbReference type="Pfam" id="PF01535">
    <property type="entry name" value="PPR"/>
    <property type="match status" value="1"/>
</dbReference>
<evidence type="ECO:0008006" key="5">
    <source>
        <dbReference type="Google" id="ProtNLM"/>
    </source>
</evidence>
<dbReference type="InterPro" id="IPR011990">
    <property type="entry name" value="TPR-like_helical_dom_sf"/>
</dbReference>
<keyword evidence="1" id="KW-0677">Repeat</keyword>
<protein>
    <recommendedName>
        <fullName evidence="5">Pentatricopeptide repeat-containing protein</fullName>
    </recommendedName>
</protein>
<proteinExistence type="predicted"/>
<organism evidence="3 4">
    <name type="scientific">Fraxinus pennsylvanica</name>
    <dbReference type="NCBI Taxonomy" id="56036"/>
    <lineage>
        <taxon>Eukaryota</taxon>
        <taxon>Viridiplantae</taxon>
        <taxon>Streptophyta</taxon>
        <taxon>Embryophyta</taxon>
        <taxon>Tracheophyta</taxon>
        <taxon>Spermatophyta</taxon>
        <taxon>Magnoliopsida</taxon>
        <taxon>eudicotyledons</taxon>
        <taxon>Gunneridae</taxon>
        <taxon>Pentapetalae</taxon>
        <taxon>asterids</taxon>
        <taxon>lamiids</taxon>
        <taxon>Lamiales</taxon>
        <taxon>Oleaceae</taxon>
        <taxon>Oleeae</taxon>
        <taxon>Fraxinus</taxon>
    </lineage>
</organism>
<keyword evidence="4" id="KW-1185">Reference proteome</keyword>
<dbReference type="NCBIfam" id="TIGR00756">
    <property type="entry name" value="PPR"/>
    <property type="match status" value="1"/>
</dbReference>
<dbReference type="Gene3D" id="1.25.40.10">
    <property type="entry name" value="Tetratricopeptide repeat domain"/>
    <property type="match status" value="1"/>
</dbReference>
<feature type="repeat" description="PPR" evidence="2">
    <location>
        <begin position="5"/>
        <end position="39"/>
    </location>
</feature>
<dbReference type="Proteomes" id="UP000834106">
    <property type="component" value="Chromosome 22"/>
</dbReference>
<evidence type="ECO:0000313" key="4">
    <source>
        <dbReference type="Proteomes" id="UP000834106"/>
    </source>
</evidence>
<sequence>MEERDLFSWNVLIGGYGKRGYFDEALEMYGKMLWVGGVGFKPDVYTFPSVLRTCGGLGDWKRGLLDMGVKLHELAKRTGYEDNGFPDKAVETYKMMELEGVMPDEITMASVLSACASLGLLDMGVKLHELAKRTDKYRVGWTLLLSLKFSCSYCISGSAISLNTKVQSSTSALLVFCNIKVLTIASMEFWLASSKSINDSFKFRNA</sequence>
<dbReference type="GO" id="GO:0009451">
    <property type="term" value="P:RNA modification"/>
    <property type="evidence" value="ECO:0007669"/>
    <property type="project" value="InterPro"/>
</dbReference>
<evidence type="ECO:0000313" key="3">
    <source>
        <dbReference type="EMBL" id="CAI9786019.1"/>
    </source>
</evidence>
<dbReference type="PROSITE" id="PS51375">
    <property type="entry name" value="PPR"/>
    <property type="match status" value="1"/>
</dbReference>
<dbReference type="AlphaFoldDB" id="A0AAD2AE72"/>
<evidence type="ECO:0000256" key="2">
    <source>
        <dbReference type="PROSITE-ProRule" id="PRU00708"/>
    </source>
</evidence>
<gene>
    <name evidence="3" type="ORF">FPE_LOCUS33449</name>
</gene>
<reference evidence="3" key="1">
    <citation type="submission" date="2023-05" db="EMBL/GenBank/DDBJ databases">
        <authorList>
            <person name="Huff M."/>
        </authorList>
    </citation>
    <scope>NUCLEOTIDE SEQUENCE</scope>
</reference>
<dbReference type="InterPro" id="IPR046960">
    <property type="entry name" value="PPR_At4g14850-like_plant"/>
</dbReference>
<evidence type="ECO:0000256" key="1">
    <source>
        <dbReference type="ARBA" id="ARBA00022737"/>
    </source>
</evidence>
<dbReference type="Pfam" id="PF13041">
    <property type="entry name" value="PPR_2"/>
    <property type="match status" value="1"/>
</dbReference>
<dbReference type="PANTHER" id="PTHR47926:SF440">
    <property type="entry name" value="REPEAT-CONTAINING PROTEIN, PUTATIVE-RELATED"/>
    <property type="match status" value="1"/>
</dbReference>
<dbReference type="GO" id="GO:0003723">
    <property type="term" value="F:RNA binding"/>
    <property type="evidence" value="ECO:0007669"/>
    <property type="project" value="InterPro"/>
</dbReference>
<accession>A0AAD2AE72</accession>